<organism evidence="1 2">
    <name type="scientific">Sanguibacteroides justesenii</name>
    <dbReference type="NCBI Taxonomy" id="1547597"/>
    <lineage>
        <taxon>Bacteria</taxon>
        <taxon>Pseudomonadati</taxon>
        <taxon>Bacteroidota</taxon>
        <taxon>Bacteroidia</taxon>
        <taxon>Bacteroidales</taxon>
        <taxon>Porphyromonadaceae</taxon>
        <taxon>Sanguibacteroides</taxon>
    </lineage>
</organism>
<dbReference type="RefSeq" id="WP_041503397.1">
    <property type="nucleotide sequence ID" value="NZ_JPIT01000018.1"/>
</dbReference>
<name>A0AB34R7N6_9PORP</name>
<proteinExistence type="predicted"/>
<gene>
    <name evidence="1" type="ORF">IE90_08625</name>
</gene>
<evidence type="ECO:0000313" key="2">
    <source>
        <dbReference type="Proteomes" id="UP000031937"/>
    </source>
</evidence>
<evidence type="ECO:0000313" key="1">
    <source>
        <dbReference type="EMBL" id="KIO45461.1"/>
    </source>
</evidence>
<accession>A0AB34R7N6</accession>
<dbReference type="Proteomes" id="UP000031937">
    <property type="component" value="Unassembled WGS sequence"/>
</dbReference>
<reference evidence="1 2" key="1">
    <citation type="submission" date="2014-07" db="EMBL/GenBank/DDBJ databases">
        <title>Porphyromonadaceae bacterium OUH 334697 = ATCC BAA-2682 = DSM 28341 draft genome.</title>
        <authorList>
            <person name="Sydenham T.V."/>
            <person name="Hasman H."/>
            <person name="Justesen U.S."/>
        </authorList>
    </citation>
    <scope>NUCLEOTIDE SEQUENCE [LARGE SCALE GENOMIC DNA]</scope>
    <source>
        <strain evidence="1 2">OUH 334697</strain>
    </source>
</reference>
<protein>
    <recommendedName>
        <fullName evidence="3">Terminase small subunit</fullName>
    </recommendedName>
</protein>
<sequence>MSKQDTLGLLHDNMFRKDESLTEKQKEMIRRYETAFTFWLDKPWISDKEVRNFLMSHYGISMSQAYVDIKNLQFLFGKVRNASKEWYRYMANELIKEAVSELEDTDGDPELVGSAVFIARTKIAAAEALVKINRLNKIDADPFDWEQIKLPEFEPTNDPVEAGILTGTTRAELSEKIRKMEEKYSTQIEINDIPYEDVSGD</sequence>
<evidence type="ECO:0008006" key="3">
    <source>
        <dbReference type="Google" id="ProtNLM"/>
    </source>
</evidence>
<dbReference type="AlphaFoldDB" id="A0AB34R7N6"/>
<dbReference type="EMBL" id="JPIT01000018">
    <property type="protein sequence ID" value="KIO45461.1"/>
    <property type="molecule type" value="Genomic_DNA"/>
</dbReference>
<comment type="caution">
    <text evidence="1">The sequence shown here is derived from an EMBL/GenBank/DDBJ whole genome shotgun (WGS) entry which is preliminary data.</text>
</comment>